<feature type="domain" description="Polysaccharide chain length determinant N-terminal" evidence="10">
    <location>
        <begin position="1"/>
        <end position="89"/>
    </location>
</feature>
<dbReference type="PANTHER" id="PTHR32309">
    <property type="entry name" value="TYROSINE-PROTEIN KINASE"/>
    <property type="match status" value="1"/>
</dbReference>
<evidence type="ECO:0000256" key="2">
    <source>
        <dbReference type="ARBA" id="ARBA00006683"/>
    </source>
</evidence>
<dbReference type="InterPro" id="IPR033756">
    <property type="entry name" value="YlxH/NBP35"/>
</dbReference>
<dbReference type="Proteomes" id="UP000280008">
    <property type="component" value="Unassembled WGS sequence"/>
</dbReference>
<dbReference type="GO" id="GO:0005886">
    <property type="term" value="C:plasma membrane"/>
    <property type="evidence" value="ECO:0007669"/>
    <property type="project" value="UniProtKB-SubCell"/>
</dbReference>
<dbReference type="InterPro" id="IPR005702">
    <property type="entry name" value="Wzc-like_C"/>
</dbReference>
<dbReference type="EMBL" id="RBKS01000001">
    <property type="protein sequence ID" value="RKR76128.1"/>
    <property type="molecule type" value="Genomic_DNA"/>
</dbReference>
<evidence type="ECO:0000313" key="11">
    <source>
        <dbReference type="EMBL" id="RKR76128.1"/>
    </source>
</evidence>
<comment type="subcellular location">
    <subcellularLocation>
        <location evidence="1">Cell membrane</location>
        <topology evidence="1">Multi-pass membrane protein</topology>
    </subcellularLocation>
</comment>
<feature type="transmembrane region" description="Helical" evidence="9">
    <location>
        <begin position="12"/>
        <end position="31"/>
    </location>
</feature>
<evidence type="ECO:0000256" key="4">
    <source>
        <dbReference type="ARBA" id="ARBA00022692"/>
    </source>
</evidence>
<comment type="similarity">
    <text evidence="2">Belongs to the CpsC/CapA family.</text>
</comment>
<evidence type="ECO:0000256" key="3">
    <source>
        <dbReference type="ARBA" id="ARBA00022475"/>
    </source>
</evidence>
<sequence>MDIARLLRLLRGGWVVLALGVAAGLGAGYGMTSLAAPQYTATAELYVTVGGGNTAIDLLQGGSAAEQKVQSYVSVATSTRVLQPVIDELHLKTTPADLASRVTASTPVQTVLIDIRVEDLDPVLSAQIANAISKQLAAVVTQQLEPSSGAASTPVGLSVVTPATTPTAPTSPRPLLNIGAGGMVGLMLGVGVLALRSAIDTKLRDRDDVASAAKSPILGEMAFDRSAVTKPLVIQTDPRSPRAEAFRRLRTNLQFLDIGSESRSFVVTSALPREGKSTTATNLAITLAESGARVALVDADLRRPRVATLMGIEGGAGLTDVLAGRAELVDVLQPWGLGSLSVLPAGQIPPNPTELLGSPSMALVLRELSESFEFVILDAPPLLPVTDAAILANATNGALLVTAMNRTTHRQLSSAVATLDAAGAPRLGLILTMTKAKKLDAYAYAYSPETLEMSAVAAPAEKRVPRRAKADGR</sequence>
<dbReference type="AlphaFoldDB" id="A0A495IL13"/>
<dbReference type="GO" id="GO:0004713">
    <property type="term" value="F:protein tyrosine kinase activity"/>
    <property type="evidence" value="ECO:0007669"/>
    <property type="project" value="TreeGrafter"/>
</dbReference>
<keyword evidence="6" id="KW-0067">ATP-binding</keyword>
<dbReference type="InterPro" id="IPR027417">
    <property type="entry name" value="P-loop_NTPase"/>
</dbReference>
<gene>
    <name evidence="11" type="ORF">C8E83_3293</name>
</gene>
<dbReference type="SUPFAM" id="SSF52540">
    <property type="entry name" value="P-loop containing nucleoside triphosphate hydrolases"/>
    <property type="match status" value="1"/>
</dbReference>
<keyword evidence="7 9" id="KW-1133">Transmembrane helix</keyword>
<comment type="caution">
    <text evidence="11">The sequence shown here is derived from an EMBL/GenBank/DDBJ whole genome shotgun (WGS) entry which is preliminary data.</text>
</comment>
<name>A0A495IL13_9MICO</name>
<evidence type="ECO:0000256" key="5">
    <source>
        <dbReference type="ARBA" id="ARBA00022741"/>
    </source>
</evidence>
<dbReference type="PANTHER" id="PTHR32309:SF31">
    <property type="entry name" value="CAPSULAR EXOPOLYSACCHARIDE FAMILY"/>
    <property type="match status" value="1"/>
</dbReference>
<dbReference type="Gene3D" id="3.40.50.300">
    <property type="entry name" value="P-loop containing nucleotide triphosphate hydrolases"/>
    <property type="match status" value="1"/>
</dbReference>
<dbReference type="RefSeq" id="WP_170159972.1">
    <property type="nucleotide sequence ID" value="NZ_RBKS01000001.1"/>
</dbReference>
<proteinExistence type="inferred from homology"/>
<protein>
    <submittedName>
        <fullName evidence="11">Capsular exopolysaccharide synthesis family protein</fullName>
    </submittedName>
</protein>
<evidence type="ECO:0000256" key="6">
    <source>
        <dbReference type="ARBA" id="ARBA00022840"/>
    </source>
</evidence>
<evidence type="ECO:0000256" key="7">
    <source>
        <dbReference type="ARBA" id="ARBA00022989"/>
    </source>
</evidence>
<dbReference type="Pfam" id="PF10609">
    <property type="entry name" value="ParA"/>
    <property type="match status" value="1"/>
</dbReference>
<dbReference type="Pfam" id="PF02706">
    <property type="entry name" value="Wzz"/>
    <property type="match status" value="1"/>
</dbReference>
<organism evidence="11 12">
    <name type="scientific">Frondihabitans australicus</name>
    <dbReference type="NCBI Taxonomy" id="386892"/>
    <lineage>
        <taxon>Bacteria</taxon>
        <taxon>Bacillati</taxon>
        <taxon>Actinomycetota</taxon>
        <taxon>Actinomycetes</taxon>
        <taxon>Micrococcales</taxon>
        <taxon>Microbacteriaceae</taxon>
        <taxon>Frondihabitans</taxon>
    </lineage>
</organism>
<reference evidence="11 12" key="1">
    <citation type="submission" date="2018-10" db="EMBL/GenBank/DDBJ databases">
        <title>Sequencing the genomes of 1000 actinobacteria strains.</title>
        <authorList>
            <person name="Klenk H.-P."/>
        </authorList>
    </citation>
    <scope>NUCLEOTIDE SEQUENCE [LARGE SCALE GENOMIC DNA]</scope>
    <source>
        <strain evidence="11 12">DSM 17894</strain>
    </source>
</reference>
<accession>A0A495IL13</accession>
<evidence type="ECO:0000256" key="1">
    <source>
        <dbReference type="ARBA" id="ARBA00004651"/>
    </source>
</evidence>
<keyword evidence="8 9" id="KW-0472">Membrane</keyword>
<dbReference type="CDD" id="cd05387">
    <property type="entry name" value="BY-kinase"/>
    <property type="match status" value="1"/>
</dbReference>
<dbReference type="InterPro" id="IPR003856">
    <property type="entry name" value="LPS_length_determ_N"/>
</dbReference>
<dbReference type="InterPro" id="IPR050445">
    <property type="entry name" value="Bact_polysacc_biosynth/exp"/>
</dbReference>
<dbReference type="NCBIfam" id="TIGR01007">
    <property type="entry name" value="eps_fam"/>
    <property type="match status" value="1"/>
</dbReference>
<evidence type="ECO:0000259" key="10">
    <source>
        <dbReference type="Pfam" id="PF02706"/>
    </source>
</evidence>
<evidence type="ECO:0000256" key="8">
    <source>
        <dbReference type="ARBA" id="ARBA00023136"/>
    </source>
</evidence>
<dbReference type="GO" id="GO:0005524">
    <property type="term" value="F:ATP binding"/>
    <property type="evidence" value="ECO:0007669"/>
    <property type="project" value="UniProtKB-KW"/>
</dbReference>
<evidence type="ECO:0000313" key="12">
    <source>
        <dbReference type="Proteomes" id="UP000280008"/>
    </source>
</evidence>
<keyword evidence="3" id="KW-1003">Cell membrane</keyword>
<keyword evidence="5" id="KW-0547">Nucleotide-binding</keyword>
<keyword evidence="4 9" id="KW-0812">Transmembrane</keyword>
<evidence type="ECO:0000256" key="9">
    <source>
        <dbReference type="SAM" id="Phobius"/>
    </source>
</evidence>
<keyword evidence="12" id="KW-1185">Reference proteome</keyword>